<gene>
    <name evidence="5" type="ORF">SAMN04489832_6775</name>
</gene>
<evidence type="ECO:0000256" key="3">
    <source>
        <dbReference type="SAM" id="Phobius"/>
    </source>
</evidence>
<accession>A0A1N6B6D0</accession>
<feature type="compositionally biased region" description="Low complexity" evidence="2">
    <location>
        <begin position="205"/>
        <end position="221"/>
    </location>
</feature>
<feature type="compositionally biased region" description="Polar residues" evidence="2">
    <location>
        <begin position="225"/>
        <end position="246"/>
    </location>
</feature>
<feature type="domain" description="CBM2" evidence="4">
    <location>
        <begin position="259"/>
        <end position="365"/>
    </location>
</feature>
<dbReference type="Pfam" id="PF00553">
    <property type="entry name" value="CBM_2"/>
    <property type="match status" value="1"/>
</dbReference>
<feature type="transmembrane region" description="Helical" evidence="3">
    <location>
        <begin position="169"/>
        <end position="189"/>
    </location>
</feature>
<dbReference type="InterPro" id="IPR013538">
    <property type="entry name" value="ASHA1/2-like_C"/>
</dbReference>
<sequence>MIEIGAQVDLSHPPDRVWLALTDRELLGRWFAEAETVAGVPDRLVLHTAGLPGFDANIEVEVTERQVPELLALRCDEAGRLTEVTCAVTATKQGCRLAVREVTTHGTWSAEQHDPREQQLRQALTVRLPAILDWLAFQQVDLRRGEAGMTTELPTIGARPARARRRRRTVVAVLAGAVLVAGLAAWVTLPDEPDSAAAPPPAAPSPSSSSPSSSSVAAVAPTGTPRATPSARPSRTTASPTARPSRTPTAKPSPTVASAPAAPPPVTATYRTDSSRLFGYTGEVVIDNPGGAAADWVVVVTLAEGSSVDDVDGADVRQDGRTLTFTGPAVPAGGSQTIRFDVRDSRPKAREPEGCTVGGNACAGV</sequence>
<dbReference type="Gene3D" id="3.30.530.20">
    <property type="match status" value="1"/>
</dbReference>
<dbReference type="AlphaFoldDB" id="A0A1N6B6D0"/>
<dbReference type="InterPro" id="IPR012291">
    <property type="entry name" value="CBM2_carb-bd_dom_sf"/>
</dbReference>
<keyword evidence="6" id="KW-1185">Reference proteome</keyword>
<evidence type="ECO:0000256" key="2">
    <source>
        <dbReference type="SAM" id="MobiDB-lite"/>
    </source>
</evidence>
<feature type="region of interest" description="Disordered" evidence="2">
    <location>
        <begin position="193"/>
        <end position="268"/>
    </location>
</feature>
<dbReference type="EMBL" id="FSQT01000002">
    <property type="protein sequence ID" value="SIN41788.1"/>
    <property type="molecule type" value="Genomic_DNA"/>
</dbReference>
<organism evidence="5 6">
    <name type="scientific">Micromonospora cremea</name>
    <dbReference type="NCBI Taxonomy" id="709881"/>
    <lineage>
        <taxon>Bacteria</taxon>
        <taxon>Bacillati</taxon>
        <taxon>Actinomycetota</taxon>
        <taxon>Actinomycetes</taxon>
        <taxon>Micromonosporales</taxon>
        <taxon>Micromonosporaceae</taxon>
        <taxon>Micromonospora</taxon>
    </lineage>
</organism>
<dbReference type="Pfam" id="PF08327">
    <property type="entry name" value="AHSA1"/>
    <property type="match status" value="1"/>
</dbReference>
<keyword evidence="3" id="KW-0812">Transmembrane</keyword>
<dbReference type="InterPro" id="IPR023393">
    <property type="entry name" value="START-like_dom_sf"/>
</dbReference>
<evidence type="ECO:0000313" key="6">
    <source>
        <dbReference type="Proteomes" id="UP000185124"/>
    </source>
</evidence>
<dbReference type="GO" id="GO:0005975">
    <property type="term" value="P:carbohydrate metabolic process"/>
    <property type="evidence" value="ECO:0007669"/>
    <property type="project" value="InterPro"/>
</dbReference>
<keyword evidence="3" id="KW-1133">Transmembrane helix</keyword>
<dbReference type="STRING" id="709881.SAMN04489832_6775"/>
<dbReference type="InterPro" id="IPR001919">
    <property type="entry name" value="CBD2"/>
</dbReference>
<protein>
    <submittedName>
        <fullName evidence="5">Activator of Hsp90 ATPase homolog 1-like protein</fullName>
    </submittedName>
</protein>
<keyword evidence="3" id="KW-0472">Membrane</keyword>
<dbReference type="Proteomes" id="UP000185124">
    <property type="component" value="Unassembled WGS sequence"/>
</dbReference>
<dbReference type="SUPFAM" id="SSF49384">
    <property type="entry name" value="Carbohydrate-binding domain"/>
    <property type="match status" value="1"/>
</dbReference>
<comment type="similarity">
    <text evidence="1">Belongs to the AHA1 family.</text>
</comment>
<dbReference type="Gene3D" id="2.60.40.290">
    <property type="match status" value="1"/>
</dbReference>
<name>A0A1N6B6D0_9ACTN</name>
<evidence type="ECO:0000256" key="1">
    <source>
        <dbReference type="ARBA" id="ARBA00006817"/>
    </source>
</evidence>
<dbReference type="PROSITE" id="PS51173">
    <property type="entry name" value="CBM2"/>
    <property type="match status" value="1"/>
</dbReference>
<dbReference type="SUPFAM" id="SSF55961">
    <property type="entry name" value="Bet v1-like"/>
    <property type="match status" value="1"/>
</dbReference>
<reference evidence="6" key="1">
    <citation type="submission" date="2016-12" db="EMBL/GenBank/DDBJ databases">
        <authorList>
            <person name="Varghese N."/>
            <person name="Submissions S."/>
        </authorList>
    </citation>
    <scope>NUCLEOTIDE SEQUENCE [LARGE SCALE GENOMIC DNA]</scope>
    <source>
        <strain evidence="6">DSM 45599</strain>
    </source>
</reference>
<dbReference type="GO" id="GO:0030247">
    <property type="term" value="F:polysaccharide binding"/>
    <property type="evidence" value="ECO:0007669"/>
    <property type="project" value="UniProtKB-UniRule"/>
</dbReference>
<dbReference type="InterPro" id="IPR008965">
    <property type="entry name" value="CBM2/CBM3_carb-bd_dom_sf"/>
</dbReference>
<dbReference type="OrthoDB" id="9803476at2"/>
<dbReference type="RefSeq" id="WP_074318333.1">
    <property type="nucleotide sequence ID" value="NZ_FSQT01000002.1"/>
</dbReference>
<evidence type="ECO:0000313" key="5">
    <source>
        <dbReference type="EMBL" id="SIN41788.1"/>
    </source>
</evidence>
<dbReference type="SMART" id="SM00637">
    <property type="entry name" value="CBD_II"/>
    <property type="match status" value="1"/>
</dbReference>
<proteinExistence type="inferred from homology"/>
<evidence type="ECO:0000259" key="4">
    <source>
        <dbReference type="PROSITE" id="PS51173"/>
    </source>
</evidence>
<dbReference type="GO" id="GO:0004553">
    <property type="term" value="F:hydrolase activity, hydrolyzing O-glycosyl compounds"/>
    <property type="evidence" value="ECO:0007669"/>
    <property type="project" value="InterPro"/>
</dbReference>
<feature type="compositionally biased region" description="Low complexity" evidence="2">
    <location>
        <begin position="247"/>
        <end position="260"/>
    </location>
</feature>